<evidence type="ECO:0000313" key="2">
    <source>
        <dbReference type="Proteomes" id="UP000769157"/>
    </source>
</evidence>
<protein>
    <submittedName>
        <fullName evidence="1">Uncharacterized protein</fullName>
    </submittedName>
</protein>
<dbReference type="RefSeq" id="XP_046061725.1">
    <property type="nucleotide sequence ID" value="XM_046204174.1"/>
</dbReference>
<accession>A0A9P8T5W4</accession>
<dbReference type="Proteomes" id="UP000769157">
    <property type="component" value="Unassembled WGS sequence"/>
</dbReference>
<proteinExistence type="predicted"/>
<name>A0A9P8T5W4_9ASCO</name>
<dbReference type="AlphaFoldDB" id="A0A9P8T5W4"/>
<dbReference type="GeneID" id="70235185"/>
<comment type="caution">
    <text evidence="1">The sequence shown here is derived from an EMBL/GenBank/DDBJ whole genome shotgun (WGS) entry which is preliminary data.</text>
</comment>
<keyword evidence="2" id="KW-1185">Reference proteome</keyword>
<organism evidence="1 2">
    <name type="scientific">Ogataea philodendri</name>
    <dbReference type="NCBI Taxonomy" id="1378263"/>
    <lineage>
        <taxon>Eukaryota</taxon>
        <taxon>Fungi</taxon>
        <taxon>Dikarya</taxon>
        <taxon>Ascomycota</taxon>
        <taxon>Saccharomycotina</taxon>
        <taxon>Pichiomycetes</taxon>
        <taxon>Pichiales</taxon>
        <taxon>Pichiaceae</taxon>
        <taxon>Ogataea</taxon>
    </lineage>
</organism>
<gene>
    <name evidence="1" type="ORF">OGAPHI_003218</name>
</gene>
<evidence type="ECO:0000313" key="1">
    <source>
        <dbReference type="EMBL" id="KAH3666769.1"/>
    </source>
</evidence>
<dbReference type="EMBL" id="JAEUBE010000199">
    <property type="protein sequence ID" value="KAH3666769.1"/>
    <property type="molecule type" value="Genomic_DNA"/>
</dbReference>
<sequence length="121" mass="13082">MSSSITSSNVSTPTAPVSIPGLIRIRTSSIPTKFVGSPGRWIGILENPALKISSTTSSSKIRSDGSVYTLSIGVMIVQTFFSFKSRTALMMVTSSWLSLSTPMVLWRVTRVLSPLLRYAVP</sequence>
<reference evidence="1" key="1">
    <citation type="journal article" date="2021" name="Open Biol.">
        <title>Shared evolutionary footprints suggest mitochondrial oxidative damage underlies multiple complex I losses in fungi.</title>
        <authorList>
            <person name="Schikora-Tamarit M.A."/>
            <person name="Marcet-Houben M."/>
            <person name="Nosek J."/>
            <person name="Gabaldon T."/>
        </authorList>
    </citation>
    <scope>NUCLEOTIDE SEQUENCE</scope>
    <source>
        <strain evidence="1">CBS6075</strain>
    </source>
</reference>
<reference evidence="1" key="2">
    <citation type="submission" date="2021-01" db="EMBL/GenBank/DDBJ databases">
        <authorList>
            <person name="Schikora-Tamarit M.A."/>
        </authorList>
    </citation>
    <scope>NUCLEOTIDE SEQUENCE</scope>
    <source>
        <strain evidence="1">CBS6075</strain>
    </source>
</reference>